<reference evidence="1" key="1">
    <citation type="submission" date="2019-03" db="EMBL/GenBank/DDBJ databases">
        <title>Improved annotation for the trematode Fasciola hepatica.</title>
        <authorList>
            <person name="Choi Y.-J."/>
            <person name="Martin J."/>
            <person name="Mitreva M."/>
        </authorList>
    </citation>
    <scope>NUCLEOTIDE SEQUENCE [LARGE SCALE GENOMIC DNA]</scope>
</reference>
<gene>
    <name evidence="1" type="ORF">D915_010488</name>
</gene>
<comment type="caution">
    <text evidence="1">The sequence shown here is derived from an EMBL/GenBank/DDBJ whole genome shotgun (WGS) entry which is preliminary data.</text>
</comment>
<accession>A0A4E0QWH2</accession>
<evidence type="ECO:0000313" key="1">
    <source>
        <dbReference type="EMBL" id="THD18824.1"/>
    </source>
</evidence>
<sequence>MRTRNCHSLSLQLPTFYYLNSNTYKMCCIQPIVKHQNNFVLHRVFRCISQVFSINSALNLHSLFSPVSQRILQSLLNFFLLLCCILSIQDSRYSGSQSYIFKTVFELINKIIDLYVFTCEKLGGSTWRFVRCT</sequence>
<organism evidence="1 2">
    <name type="scientific">Fasciola hepatica</name>
    <name type="common">Liver fluke</name>
    <dbReference type="NCBI Taxonomy" id="6192"/>
    <lineage>
        <taxon>Eukaryota</taxon>
        <taxon>Metazoa</taxon>
        <taxon>Spiralia</taxon>
        <taxon>Lophotrochozoa</taxon>
        <taxon>Platyhelminthes</taxon>
        <taxon>Trematoda</taxon>
        <taxon>Digenea</taxon>
        <taxon>Plagiorchiida</taxon>
        <taxon>Echinostomata</taxon>
        <taxon>Echinostomatoidea</taxon>
        <taxon>Fasciolidae</taxon>
        <taxon>Fasciola</taxon>
    </lineage>
</organism>
<keyword evidence="2" id="KW-1185">Reference proteome</keyword>
<proteinExistence type="predicted"/>
<dbReference type="EMBL" id="JXXN02008382">
    <property type="protein sequence ID" value="THD18824.1"/>
    <property type="molecule type" value="Genomic_DNA"/>
</dbReference>
<name>A0A4E0QWH2_FASHE</name>
<dbReference type="Proteomes" id="UP000230066">
    <property type="component" value="Unassembled WGS sequence"/>
</dbReference>
<protein>
    <submittedName>
        <fullName evidence="1">Uncharacterized protein</fullName>
    </submittedName>
</protein>
<dbReference type="AlphaFoldDB" id="A0A4E0QWH2"/>
<evidence type="ECO:0000313" key="2">
    <source>
        <dbReference type="Proteomes" id="UP000230066"/>
    </source>
</evidence>